<reference evidence="2" key="1">
    <citation type="submission" date="2016-05" db="EMBL/GenBank/DDBJ databases">
        <authorList>
            <person name="Cock P.J.A."/>
            <person name="Cock P.J.A."/>
        </authorList>
    </citation>
    <scope>NUCLEOTIDE SEQUENCE</scope>
    <source>
        <strain evidence="2">PWN146_assembly</strain>
    </source>
</reference>
<dbReference type="GO" id="GO:0052689">
    <property type="term" value="F:carboxylic ester hydrolase activity"/>
    <property type="evidence" value="ECO:0007669"/>
    <property type="project" value="TreeGrafter"/>
</dbReference>
<dbReference type="InterPro" id="IPR029058">
    <property type="entry name" value="AB_hydrolase_fold"/>
</dbReference>
<dbReference type="EMBL" id="LT575490">
    <property type="protein sequence ID" value="SAY42249.1"/>
    <property type="molecule type" value="Genomic_DNA"/>
</dbReference>
<dbReference type="PANTHER" id="PTHR43265">
    <property type="entry name" value="ESTERASE ESTD"/>
    <property type="match status" value="1"/>
</dbReference>
<name>A0A1C3HB38_SERMA</name>
<keyword evidence="2" id="KW-0378">Hydrolase</keyword>
<evidence type="ECO:0000259" key="1">
    <source>
        <dbReference type="Pfam" id="PF02129"/>
    </source>
</evidence>
<dbReference type="InterPro" id="IPR000383">
    <property type="entry name" value="Xaa-Pro-like_dom"/>
</dbReference>
<dbReference type="PANTHER" id="PTHR43265:SF1">
    <property type="entry name" value="ESTERASE ESTD"/>
    <property type="match status" value="1"/>
</dbReference>
<dbReference type="Pfam" id="PF02129">
    <property type="entry name" value="Peptidase_S15"/>
    <property type="match status" value="1"/>
</dbReference>
<dbReference type="SUPFAM" id="SSF53474">
    <property type="entry name" value="alpha/beta-Hydrolases"/>
    <property type="match status" value="1"/>
</dbReference>
<protein>
    <submittedName>
        <fullName evidence="2">Alpha/beta hydrolase family protein</fullName>
    </submittedName>
</protein>
<sequence length="336" mass="37153">MRKIGLCSVALLLLALGWVIFVNDFRFVTEPVTVTAGGNRLTGTLVLPQHAPVKPGVVVFVHGDGPANASRDEGYYGIWEAMAQQGYAVLSFDKPGVGGSGGNWLHQTMADRARETADIIDWARRDGRFDARCVGLWGTSQAGWVMPEVARLRPDIAFTLALAPAINWLRQGRYNTRVAMAAAGDDETQIQAREAYWRHIQTLLEQPDGYAQYRRESGAAAALSADRWRFIRVNMASDATAGLRHFNTPVHLILGGRDVNVDADETERVYRQTIPASLLTVTRIDEADHVMIKPLFARHPWLINVVGLFAPRSVQYDAYRQDVAAFLAAQPCGRGR</sequence>
<organism evidence="2">
    <name type="scientific">Serratia marcescens</name>
    <dbReference type="NCBI Taxonomy" id="615"/>
    <lineage>
        <taxon>Bacteria</taxon>
        <taxon>Pseudomonadati</taxon>
        <taxon>Pseudomonadota</taxon>
        <taxon>Gammaproteobacteria</taxon>
        <taxon>Enterobacterales</taxon>
        <taxon>Yersiniaceae</taxon>
        <taxon>Serratia</taxon>
    </lineage>
</organism>
<feature type="domain" description="Xaa-Pro dipeptidyl-peptidase-like" evidence="1">
    <location>
        <begin position="40"/>
        <end position="195"/>
    </location>
</feature>
<dbReference type="InterPro" id="IPR053145">
    <property type="entry name" value="AB_hydrolase_Est10"/>
</dbReference>
<dbReference type="AlphaFoldDB" id="A0A1C3HB38"/>
<evidence type="ECO:0000313" key="2">
    <source>
        <dbReference type="EMBL" id="SAY42249.1"/>
    </source>
</evidence>
<dbReference type="Gene3D" id="3.40.50.1820">
    <property type="entry name" value="alpha/beta hydrolase"/>
    <property type="match status" value="1"/>
</dbReference>
<proteinExistence type="predicted"/>
<gene>
    <name evidence="2" type="ORF">PWN146_00927</name>
</gene>
<accession>A0A1C3HB38</accession>